<dbReference type="Proteomes" id="UP001501690">
    <property type="component" value="Unassembled WGS sequence"/>
</dbReference>
<dbReference type="PRINTS" id="PR01806">
    <property type="entry name" value="VIRFACTRMVIN"/>
</dbReference>
<evidence type="ECO:0000256" key="2">
    <source>
        <dbReference type="ARBA" id="ARBA00022475"/>
    </source>
</evidence>
<feature type="transmembrane region" description="Helical" evidence="8">
    <location>
        <begin position="7"/>
        <end position="33"/>
    </location>
</feature>
<dbReference type="InterPro" id="IPR051050">
    <property type="entry name" value="Lipid_II_flippase_MurJ/MviN"/>
</dbReference>
<keyword evidence="3 8" id="KW-0812">Transmembrane</keyword>
<feature type="transmembrane region" description="Helical" evidence="8">
    <location>
        <begin position="390"/>
        <end position="410"/>
    </location>
</feature>
<feature type="transmembrane region" description="Helical" evidence="8">
    <location>
        <begin position="279"/>
        <end position="300"/>
    </location>
</feature>
<organism evidence="9 10">
    <name type="scientific">Microbacterium sediminicola</name>
    <dbReference type="NCBI Taxonomy" id="415210"/>
    <lineage>
        <taxon>Bacteria</taxon>
        <taxon>Bacillati</taxon>
        <taxon>Actinomycetota</taxon>
        <taxon>Actinomycetes</taxon>
        <taxon>Micrococcales</taxon>
        <taxon>Microbacteriaceae</taxon>
        <taxon>Microbacterium</taxon>
    </lineage>
</organism>
<evidence type="ECO:0008006" key="11">
    <source>
        <dbReference type="Google" id="ProtNLM"/>
    </source>
</evidence>
<evidence type="ECO:0000256" key="3">
    <source>
        <dbReference type="ARBA" id="ARBA00022692"/>
    </source>
</evidence>
<keyword evidence="5" id="KW-0573">Peptidoglycan synthesis</keyword>
<dbReference type="Pfam" id="PF03023">
    <property type="entry name" value="MurJ"/>
    <property type="match status" value="1"/>
</dbReference>
<feature type="transmembrane region" description="Helical" evidence="8">
    <location>
        <begin position="321"/>
        <end position="345"/>
    </location>
</feature>
<feature type="transmembrane region" description="Helical" evidence="8">
    <location>
        <begin position="489"/>
        <end position="513"/>
    </location>
</feature>
<name>A0ABP4UIG0_9MICO</name>
<feature type="transmembrane region" description="Helical" evidence="8">
    <location>
        <begin position="157"/>
        <end position="182"/>
    </location>
</feature>
<proteinExistence type="predicted"/>
<evidence type="ECO:0000256" key="8">
    <source>
        <dbReference type="SAM" id="Phobius"/>
    </source>
</evidence>
<comment type="subcellular location">
    <subcellularLocation>
        <location evidence="1">Cell membrane</location>
        <topology evidence="1">Multi-pass membrane protein</topology>
    </subcellularLocation>
</comment>
<dbReference type="NCBIfam" id="TIGR01695">
    <property type="entry name" value="murJ_mviN"/>
    <property type="match status" value="1"/>
</dbReference>
<evidence type="ECO:0000256" key="6">
    <source>
        <dbReference type="ARBA" id="ARBA00022989"/>
    </source>
</evidence>
<evidence type="ECO:0000313" key="9">
    <source>
        <dbReference type="EMBL" id="GAA1703144.1"/>
    </source>
</evidence>
<evidence type="ECO:0000313" key="10">
    <source>
        <dbReference type="Proteomes" id="UP001501690"/>
    </source>
</evidence>
<feature type="transmembrane region" description="Helical" evidence="8">
    <location>
        <begin position="357"/>
        <end position="378"/>
    </location>
</feature>
<dbReference type="InterPro" id="IPR004268">
    <property type="entry name" value="MurJ"/>
</dbReference>
<dbReference type="EMBL" id="BAAAPL010000002">
    <property type="protein sequence ID" value="GAA1703144.1"/>
    <property type="molecule type" value="Genomic_DNA"/>
</dbReference>
<dbReference type="PANTHER" id="PTHR47019:SF1">
    <property type="entry name" value="LIPID II FLIPPASE MURJ"/>
    <property type="match status" value="1"/>
</dbReference>
<feature type="transmembrane region" description="Helical" evidence="8">
    <location>
        <begin position="194"/>
        <end position="218"/>
    </location>
</feature>
<dbReference type="PANTHER" id="PTHR47019">
    <property type="entry name" value="LIPID II FLIPPASE MURJ"/>
    <property type="match status" value="1"/>
</dbReference>
<comment type="caution">
    <text evidence="9">The sequence shown here is derived from an EMBL/GenBank/DDBJ whole genome shotgun (WGS) entry which is preliminary data.</text>
</comment>
<keyword evidence="7 8" id="KW-0472">Membrane</keyword>
<evidence type="ECO:0000256" key="5">
    <source>
        <dbReference type="ARBA" id="ARBA00022984"/>
    </source>
</evidence>
<sequence length="532" mass="56035">MSSIGRASTLIAAGTIVSRLTGFVRSVVLVAAIGSVGRAADAFAVANQLPNNIYAIISTGLLTAVVVPQIVQAAVHPDGGRAFISKLFTLGTVALVVTTALATAAAPWLVQLYAASFSPDQLALATAFAYWCIPQLLFYGLYALLGEILNARKVYGPFTWAPIANNVVSIIGFGVFIALFGGPVTTVQAWTPTMIATLAGTATFGIVAQAIVLMLFWVRAGLHLKPDFAWRGIGLRNIGRLAGWTFLMIMAGQIAGVVQSRVMSAVSGDNPANTVAANAMLLFMLPYSVFVFSIGTAYFTQLSEHAAAGRHGEVRRDIARSIRILGLFIVLSTAVLAAAAVPASRIFTTSSTYATDAAWVLLAFLVSLLPQTVLFVIGRTFYAYNDTRTPFLFTLVQATVVIITALLAGQHLPAQFVTAGIALGQSIACIIQLAVAAWLLRRRLGTIGARSWMPALGVFIVAAIPAGLAGWLVYVLSGGAEGWMVSGQFLGAVGTGVIGLVALAVYTGILALLRVPELTTAWNTVSRLFTRR</sequence>
<feature type="transmembrane region" description="Helical" evidence="8">
    <location>
        <begin position="238"/>
        <end position="259"/>
    </location>
</feature>
<accession>A0ABP4UIG0</accession>
<protein>
    <recommendedName>
        <fullName evidence="11">Murein biosynthesis integral membrane protein MurJ</fullName>
    </recommendedName>
</protein>
<keyword evidence="6 8" id="KW-1133">Transmembrane helix</keyword>
<feature type="transmembrane region" description="Helical" evidence="8">
    <location>
        <begin position="416"/>
        <end position="440"/>
    </location>
</feature>
<dbReference type="RefSeq" id="WP_344072406.1">
    <property type="nucleotide sequence ID" value="NZ_BAAAPL010000002.1"/>
</dbReference>
<feature type="transmembrane region" description="Helical" evidence="8">
    <location>
        <begin position="53"/>
        <end position="75"/>
    </location>
</feature>
<feature type="transmembrane region" description="Helical" evidence="8">
    <location>
        <begin position="87"/>
        <end position="110"/>
    </location>
</feature>
<keyword evidence="4" id="KW-0133">Cell shape</keyword>
<keyword evidence="2" id="KW-1003">Cell membrane</keyword>
<evidence type="ECO:0000256" key="4">
    <source>
        <dbReference type="ARBA" id="ARBA00022960"/>
    </source>
</evidence>
<evidence type="ECO:0000256" key="1">
    <source>
        <dbReference type="ARBA" id="ARBA00004651"/>
    </source>
</evidence>
<gene>
    <name evidence="9" type="ORF">GCM10009808_21330</name>
</gene>
<keyword evidence="10" id="KW-1185">Reference proteome</keyword>
<feature type="transmembrane region" description="Helical" evidence="8">
    <location>
        <begin position="122"/>
        <end position="145"/>
    </location>
</feature>
<feature type="transmembrane region" description="Helical" evidence="8">
    <location>
        <begin position="452"/>
        <end position="477"/>
    </location>
</feature>
<reference evidence="10" key="1">
    <citation type="journal article" date="2019" name="Int. J. Syst. Evol. Microbiol.">
        <title>The Global Catalogue of Microorganisms (GCM) 10K type strain sequencing project: providing services to taxonomists for standard genome sequencing and annotation.</title>
        <authorList>
            <consortium name="The Broad Institute Genomics Platform"/>
            <consortium name="The Broad Institute Genome Sequencing Center for Infectious Disease"/>
            <person name="Wu L."/>
            <person name="Ma J."/>
        </authorList>
    </citation>
    <scope>NUCLEOTIDE SEQUENCE [LARGE SCALE GENOMIC DNA]</scope>
    <source>
        <strain evidence="10">JCM 15577</strain>
    </source>
</reference>
<evidence type="ECO:0000256" key="7">
    <source>
        <dbReference type="ARBA" id="ARBA00023136"/>
    </source>
</evidence>